<dbReference type="PROSITE" id="PS50110">
    <property type="entry name" value="RESPONSE_REGULATORY"/>
    <property type="match status" value="1"/>
</dbReference>
<evidence type="ECO:0000313" key="16">
    <source>
        <dbReference type="Proteomes" id="UP000092840"/>
    </source>
</evidence>
<evidence type="ECO:0000259" key="12">
    <source>
        <dbReference type="PROSITE" id="PS50109"/>
    </source>
</evidence>
<keyword evidence="7" id="KW-0067">ATP-binding</keyword>
<dbReference type="CDD" id="cd00082">
    <property type="entry name" value="HisKA"/>
    <property type="match status" value="1"/>
</dbReference>
<name>A0A1C3JPU8_9GAMM</name>
<dbReference type="GO" id="GO:0005524">
    <property type="term" value="F:ATP binding"/>
    <property type="evidence" value="ECO:0007669"/>
    <property type="project" value="UniProtKB-KW"/>
</dbReference>
<evidence type="ECO:0000313" key="15">
    <source>
        <dbReference type="EMBL" id="SBT20614.1"/>
    </source>
</evidence>
<feature type="domain" description="Histidine kinase" evidence="12">
    <location>
        <begin position="160"/>
        <end position="382"/>
    </location>
</feature>
<dbReference type="InterPro" id="IPR036097">
    <property type="entry name" value="HisK_dim/P_sf"/>
</dbReference>
<dbReference type="SUPFAM" id="SSF55874">
    <property type="entry name" value="ATPase domain of HSP90 chaperone/DNA topoisomerase II/histidine kinase"/>
    <property type="match status" value="1"/>
</dbReference>
<dbReference type="InterPro" id="IPR011006">
    <property type="entry name" value="CheY-like_superfamily"/>
</dbReference>
<dbReference type="EMBL" id="FLRA01000006">
    <property type="protein sequence ID" value="SBT17079.1"/>
    <property type="molecule type" value="Genomic_DNA"/>
</dbReference>
<dbReference type="EMBL" id="FLRB01000007">
    <property type="protein sequence ID" value="SBT20614.1"/>
    <property type="molecule type" value="Genomic_DNA"/>
</dbReference>
<dbReference type="RefSeq" id="WP_067033320.1">
    <property type="nucleotide sequence ID" value="NZ_FLRA01000006.1"/>
</dbReference>
<evidence type="ECO:0000256" key="4">
    <source>
        <dbReference type="ARBA" id="ARBA00022679"/>
    </source>
</evidence>
<dbReference type="Gene3D" id="3.30.565.10">
    <property type="entry name" value="Histidine kinase-like ATPase, C-terminal domain"/>
    <property type="match status" value="1"/>
</dbReference>
<evidence type="ECO:0000256" key="2">
    <source>
        <dbReference type="ARBA" id="ARBA00012438"/>
    </source>
</evidence>
<dbReference type="Pfam" id="PF02518">
    <property type="entry name" value="HATPase_c"/>
    <property type="match status" value="1"/>
</dbReference>
<keyword evidence="16" id="KW-1185">Reference proteome</keyword>
<reference evidence="15 16" key="2">
    <citation type="submission" date="2016-06" db="EMBL/GenBank/DDBJ databases">
        <authorList>
            <person name="Rodrigo-Torres L."/>
            <person name="Arahal D.R."/>
        </authorList>
    </citation>
    <scope>NUCLEOTIDE SEQUENCE [LARGE SCALE GENOMIC DNA]</scope>
    <source>
        <strain evidence="15 16">CECT 5116</strain>
    </source>
</reference>
<dbReference type="AlphaFoldDB" id="A0A1C3JPU8"/>
<dbReference type="FunFam" id="1.10.287.130:FF:000002">
    <property type="entry name" value="Two-component osmosensing histidine kinase"/>
    <property type="match status" value="1"/>
</dbReference>
<dbReference type="Proteomes" id="UP000092840">
    <property type="component" value="Unassembled WGS sequence"/>
</dbReference>
<dbReference type="InterPro" id="IPR003661">
    <property type="entry name" value="HisK_dim/P_dom"/>
</dbReference>
<dbReference type="SMART" id="SM00388">
    <property type="entry name" value="HisKA"/>
    <property type="match status" value="1"/>
</dbReference>
<organism evidence="14 17">
    <name type="scientific">Marinomonas gallaica</name>
    <dbReference type="NCBI Taxonomy" id="1806667"/>
    <lineage>
        <taxon>Bacteria</taxon>
        <taxon>Pseudomonadati</taxon>
        <taxon>Pseudomonadota</taxon>
        <taxon>Gammaproteobacteria</taxon>
        <taxon>Oceanospirillales</taxon>
        <taxon>Oceanospirillaceae</taxon>
        <taxon>Marinomonas</taxon>
    </lineage>
</organism>
<feature type="domain" description="Response regulatory" evidence="13">
    <location>
        <begin position="408"/>
        <end position="525"/>
    </location>
</feature>
<feature type="modified residue" description="4-aspartylphosphate" evidence="11">
    <location>
        <position position="458"/>
    </location>
</feature>
<evidence type="ECO:0000256" key="6">
    <source>
        <dbReference type="ARBA" id="ARBA00022777"/>
    </source>
</evidence>
<dbReference type="InterPro" id="IPR036890">
    <property type="entry name" value="HATPase_C_sf"/>
</dbReference>
<dbReference type="PANTHER" id="PTHR45339">
    <property type="entry name" value="HYBRID SIGNAL TRANSDUCTION HISTIDINE KINASE J"/>
    <property type="match status" value="1"/>
</dbReference>
<dbReference type="InterPro" id="IPR004358">
    <property type="entry name" value="Sig_transdc_His_kin-like_C"/>
</dbReference>
<dbReference type="EC" id="2.7.13.3" evidence="2"/>
<sequence>MNELRPFSRSFAVFDDQQCLLDWTPGFAEEFSDAASLLTKGISAKDIYDACLLPERALDLSWAGRGECIKPLEYINNRQTVLVEQEVSASGNIVRMAQSTSIASQVHPSIHDNHDELLRSAALQVSISVLKQREEENTRLSEQAQAAARTSKMKSEFLANMSHEIRTPMNGILGMATQLSNTPLNDSQQEMLDIITSSGQSLLVIINDILNLSKIEADKIELEHRPVVLNKLLKDLELLFKGLAVSKGVNLSTKNQFEMEDIVFTGDETRIKQVLMNLLGNAIKFTDQGDVTLASVVTKETNNSVSIMFSVTDTGMGIQQEYVAKLFDAFSQADTSITRKFGGTGLGLTIASKLLTLMGSELKVESEIAKGSTFFFVIETSECTAEKPTRPIQTSDNSSERIDYSQLTVLIAEDNKTNQIVLKGFLKQLGVGAITIAQDGEEAINLCKAGHFDLIFMDMQMPIKDGLQATVEIKQMEAFHDVPIIALTANVFEEDKKRCFDVGMCDFVSKPINLTLLESALSVWSPVKNHLCNSDK</sequence>
<dbReference type="SMART" id="SM00448">
    <property type="entry name" value="REC"/>
    <property type="match status" value="1"/>
</dbReference>
<dbReference type="FunFam" id="3.30.565.10:FF:000010">
    <property type="entry name" value="Sensor histidine kinase RcsC"/>
    <property type="match status" value="1"/>
</dbReference>
<dbReference type="PROSITE" id="PS50109">
    <property type="entry name" value="HIS_KIN"/>
    <property type="match status" value="1"/>
</dbReference>
<dbReference type="InterPro" id="IPR001789">
    <property type="entry name" value="Sig_transdc_resp-reg_receiver"/>
</dbReference>
<keyword evidence="4 14" id="KW-0808">Transferase</keyword>
<dbReference type="SUPFAM" id="SSF52172">
    <property type="entry name" value="CheY-like"/>
    <property type="match status" value="1"/>
</dbReference>
<evidence type="ECO:0000256" key="8">
    <source>
        <dbReference type="ARBA" id="ARBA00023012"/>
    </source>
</evidence>
<reference evidence="14 17" key="1">
    <citation type="submission" date="2016-06" db="EMBL/GenBank/DDBJ databases">
        <authorList>
            <person name="Kjaerup R.B."/>
            <person name="Dalgaard T.S."/>
            <person name="Juul-Madsen H.R."/>
        </authorList>
    </citation>
    <scope>NUCLEOTIDE SEQUENCE [LARGE SCALE GENOMIC DNA]</scope>
    <source>
        <strain evidence="14 17">CECT 5115</strain>
    </source>
</reference>
<evidence type="ECO:0000256" key="10">
    <source>
        <dbReference type="ARBA" id="ARBA00068150"/>
    </source>
</evidence>
<dbReference type="Pfam" id="PF00512">
    <property type="entry name" value="HisKA"/>
    <property type="match status" value="1"/>
</dbReference>
<evidence type="ECO:0000313" key="17">
    <source>
        <dbReference type="Proteomes" id="UP000092871"/>
    </source>
</evidence>
<dbReference type="PANTHER" id="PTHR45339:SF1">
    <property type="entry name" value="HYBRID SIGNAL TRANSDUCTION HISTIDINE KINASE J"/>
    <property type="match status" value="1"/>
</dbReference>
<dbReference type="Gene3D" id="3.40.50.2300">
    <property type="match status" value="1"/>
</dbReference>
<dbReference type="Pfam" id="PF00072">
    <property type="entry name" value="Response_reg"/>
    <property type="match status" value="1"/>
</dbReference>
<dbReference type="SUPFAM" id="SSF47384">
    <property type="entry name" value="Homodimeric domain of signal transducing histidine kinase"/>
    <property type="match status" value="1"/>
</dbReference>
<accession>A0A1C3JPU8</accession>
<keyword evidence="6 14" id="KW-0418">Kinase</keyword>
<dbReference type="InterPro" id="IPR003594">
    <property type="entry name" value="HATPase_dom"/>
</dbReference>
<dbReference type="GO" id="GO:0000155">
    <property type="term" value="F:phosphorelay sensor kinase activity"/>
    <property type="evidence" value="ECO:0007669"/>
    <property type="project" value="InterPro"/>
</dbReference>
<evidence type="ECO:0000259" key="13">
    <source>
        <dbReference type="PROSITE" id="PS50110"/>
    </source>
</evidence>
<evidence type="ECO:0000256" key="9">
    <source>
        <dbReference type="ARBA" id="ARBA00064003"/>
    </source>
</evidence>
<evidence type="ECO:0000313" key="14">
    <source>
        <dbReference type="EMBL" id="SBT17079.1"/>
    </source>
</evidence>
<dbReference type="CDD" id="cd17546">
    <property type="entry name" value="REC_hyHK_CKI1_RcsC-like"/>
    <property type="match status" value="1"/>
</dbReference>
<keyword evidence="3 11" id="KW-0597">Phosphoprotein</keyword>
<dbReference type="InterPro" id="IPR005467">
    <property type="entry name" value="His_kinase_dom"/>
</dbReference>
<evidence type="ECO:0000256" key="11">
    <source>
        <dbReference type="PROSITE-ProRule" id="PRU00169"/>
    </source>
</evidence>
<protein>
    <recommendedName>
        <fullName evidence="10">Sensory/regulatory protein RpfC</fullName>
        <ecNumber evidence="2">2.7.13.3</ecNumber>
    </recommendedName>
</protein>
<dbReference type="Gene3D" id="1.10.287.130">
    <property type="match status" value="1"/>
</dbReference>
<keyword evidence="8" id="KW-0902">Two-component regulatory system</keyword>
<evidence type="ECO:0000256" key="1">
    <source>
        <dbReference type="ARBA" id="ARBA00000085"/>
    </source>
</evidence>
<gene>
    <name evidence="14" type="primary">luxQ_2</name>
    <name evidence="15" type="synonym">luxQ_1</name>
    <name evidence="14" type="ORF">MGA5115_01167</name>
    <name evidence="15" type="ORF">MGA5116_01201</name>
</gene>
<evidence type="ECO:0000256" key="5">
    <source>
        <dbReference type="ARBA" id="ARBA00022741"/>
    </source>
</evidence>
<proteinExistence type="predicted"/>
<evidence type="ECO:0000256" key="7">
    <source>
        <dbReference type="ARBA" id="ARBA00022840"/>
    </source>
</evidence>
<dbReference type="SMART" id="SM00387">
    <property type="entry name" value="HATPase_c"/>
    <property type="match status" value="1"/>
</dbReference>
<comment type="catalytic activity">
    <reaction evidence="1">
        <text>ATP + protein L-histidine = ADP + protein N-phospho-L-histidine.</text>
        <dbReference type="EC" id="2.7.13.3"/>
    </reaction>
</comment>
<dbReference type="CDD" id="cd16922">
    <property type="entry name" value="HATPase_EvgS-ArcB-TorS-like"/>
    <property type="match status" value="1"/>
</dbReference>
<comment type="subunit">
    <text evidence="9">At low DSF concentrations, interacts with RpfF.</text>
</comment>
<evidence type="ECO:0000256" key="3">
    <source>
        <dbReference type="ARBA" id="ARBA00022553"/>
    </source>
</evidence>
<keyword evidence="5" id="KW-0547">Nucleotide-binding</keyword>
<dbReference type="PRINTS" id="PR00344">
    <property type="entry name" value="BCTRLSENSOR"/>
</dbReference>
<dbReference type="Proteomes" id="UP000092871">
    <property type="component" value="Unassembled WGS sequence"/>
</dbReference>